<evidence type="ECO:0000256" key="1">
    <source>
        <dbReference type="SAM" id="Phobius"/>
    </source>
</evidence>
<keyword evidence="1" id="KW-1133">Transmembrane helix</keyword>
<gene>
    <name evidence="2" type="ORF">FB559_0378</name>
</gene>
<dbReference type="OrthoDB" id="5402524at2"/>
<sequence length="255" mass="27763">MGDEHRYLTETLRGQLMRLERVLSADVHLAEDFEDTHLPAWLRRTEGEQRVPVSVAVLAAIVLQIMLPGRFALRPHLLLPALEGALLVGLAMANPVRINRESTVLRATSLSLLAVISLGNAVSAVLLVRNLVDGNGGNSAGALLGTGVAIWGTNVIAFALWYWELDRGGPAARAKGGNPYPDFLFTQMTAPELSPPNWEPAFLDYLYLSFTNATAFSPTDVMPLSRWAKMMMLFQSAVSIVAVALVISRAVNIFK</sequence>
<name>A0A543CCR8_9ACTN</name>
<keyword evidence="1" id="KW-0812">Transmembrane</keyword>
<proteinExistence type="predicted"/>
<keyword evidence="1" id="KW-0472">Membrane</keyword>
<protein>
    <submittedName>
        <fullName evidence="2">Putative membrane protein</fullName>
    </submittedName>
</protein>
<feature type="transmembrane region" description="Helical" evidence="1">
    <location>
        <begin position="108"/>
        <end position="128"/>
    </location>
</feature>
<evidence type="ECO:0000313" key="3">
    <source>
        <dbReference type="Proteomes" id="UP000316096"/>
    </source>
</evidence>
<dbReference type="SUPFAM" id="SSF81324">
    <property type="entry name" value="Voltage-gated potassium channels"/>
    <property type="match status" value="1"/>
</dbReference>
<feature type="transmembrane region" description="Helical" evidence="1">
    <location>
        <begin position="77"/>
        <end position="96"/>
    </location>
</feature>
<feature type="transmembrane region" description="Helical" evidence="1">
    <location>
        <begin position="140"/>
        <end position="163"/>
    </location>
</feature>
<reference evidence="2 3" key="1">
    <citation type="submission" date="2019-06" db="EMBL/GenBank/DDBJ databases">
        <title>Sequencing the genomes of 1000 actinobacteria strains.</title>
        <authorList>
            <person name="Klenk H.-P."/>
        </authorList>
    </citation>
    <scope>NUCLEOTIDE SEQUENCE [LARGE SCALE GENOMIC DNA]</scope>
    <source>
        <strain evidence="2 3">DSM 102200</strain>
    </source>
</reference>
<evidence type="ECO:0000313" key="2">
    <source>
        <dbReference type="EMBL" id="TQL94892.1"/>
    </source>
</evidence>
<feature type="transmembrane region" description="Helical" evidence="1">
    <location>
        <begin position="232"/>
        <end position="251"/>
    </location>
</feature>
<dbReference type="RefSeq" id="WP_141952586.1">
    <property type="nucleotide sequence ID" value="NZ_VFOZ01000001.1"/>
</dbReference>
<feature type="transmembrane region" description="Helical" evidence="1">
    <location>
        <begin position="51"/>
        <end position="71"/>
    </location>
</feature>
<accession>A0A543CCR8</accession>
<comment type="caution">
    <text evidence="2">The sequence shown here is derived from an EMBL/GenBank/DDBJ whole genome shotgun (WGS) entry which is preliminary data.</text>
</comment>
<dbReference type="AlphaFoldDB" id="A0A543CCR8"/>
<keyword evidence="3" id="KW-1185">Reference proteome</keyword>
<organism evidence="2 3">
    <name type="scientific">Actinoallomurus bryophytorum</name>
    <dbReference type="NCBI Taxonomy" id="1490222"/>
    <lineage>
        <taxon>Bacteria</taxon>
        <taxon>Bacillati</taxon>
        <taxon>Actinomycetota</taxon>
        <taxon>Actinomycetes</taxon>
        <taxon>Streptosporangiales</taxon>
        <taxon>Thermomonosporaceae</taxon>
        <taxon>Actinoallomurus</taxon>
    </lineage>
</organism>
<dbReference type="EMBL" id="VFOZ01000001">
    <property type="protein sequence ID" value="TQL94892.1"/>
    <property type="molecule type" value="Genomic_DNA"/>
</dbReference>
<dbReference type="Proteomes" id="UP000316096">
    <property type="component" value="Unassembled WGS sequence"/>
</dbReference>